<dbReference type="RefSeq" id="WP_106222656.1">
    <property type="nucleotide sequence ID" value="NZ_PVWP01000010.1"/>
</dbReference>
<dbReference type="Gene3D" id="3.30.310.70">
    <property type="entry name" value="TT1751-like domain"/>
    <property type="match status" value="1"/>
</dbReference>
<dbReference type="InterPro" id="IPR016796">
    <property type="entry name" value="UCP021774"/>
</dbReference>
<dbReference type="Proteomes" id="UP000238218">
    <property type="component" value="Unassembled WGS sequence"/>
</dbReference>
<proteinExistence type="predicted"/>
<reference evidence="2 3" key="2">
    <citation type="submission" date="2018-03" db="EMBL/GenBank/DDBJ databases">
        <title>The ancient ancestry and fast evolution of plastids.</title>
        <authorList>
            <person name="Moore K.R."/>
            <person name="Magnabosco C."/>
            <person name="Momper L."/>
            <person name="Gold D.A."/>
            <person name="Bosak T."/>
            <person name="Fournier G.P."/>
        </authorList>
    </citation>
    <scope>NUCLEOTIDE SEQUENCE [LARGE SCALE GENOMIC DNA]</scope>
    <source>
        <strain evidence="2 3">CCALA 015</strain>
    </source>
</reference>
<feature type="domain" description="DUF302" evidence="1">
    <location>
        <begin position="35"/>
        <end position="97"/>
    </location>
</feature>
<dbReference type="PANTHER" id="PTHR38342:SF1">
    <property type="entry name" value="SLR5037 PROTEIN"/>
    <property type="match status" value="1"/>
</dbReference>
<dbReference type="InterPro" id="IPR035923">
    <property type="entry name" value="TT1751-like_sf"/>
</dbReference>
<dbReference type="CDD" id="cd14797">
    <property type="entry name" value="DUF302"/>
    <property type="match status" value="1"/>
</dbReference>
<dbReference type="InterPro" id="IPR005180">
    <property type="entry name" value="DUF302"/>
</dbReference>
<organism evidence="2 3">
    <name type="scientific">Aphanothece cf. minutissima CCALA 015</name>
    <dbReference type="NCBI Taxonomy" id="2107695"/>
    <lineage>
        <taxon>Bacteria</taxon>
        <taxon>Bacillati</taxon>
        <taxon>Cyanobacteriota</taxon>
        <taxon>Cyanophyceae</taxon>
        <taxon>Oscillatoriophycideae</taxon>
        <taxon>Chroococcales</taxon>
        <taxon>Aphanothecaceae</taxon>
        <taxon>Aphanothece</taxon>
    </lineage>
</organism>
<comment type="caution">
    <text evidence="2">The sequence shown here is derived from an EMBL/GenBank/DDBJ whole genome shotgun (WGS) entry which is preliminary data.</text>
</comment>
<dbReference type="Pfam" id="PF03625">
    <property type="entry name" value="DUF302"/>
    <property type="match status" value="1"/>
</dbReference>
<name>A0ABX5F7B5_9CHRO</name>
<dbReference type="SUPFAM" id="SSF103247">
    <property type="entry name" value="TT1751-like"/>
    <property type="match status" value="1"/>
</dbReference>
<sequence>MDPFFILDSTKSFEEACASLLQAVPDHGFGVLAMHDLGQTLRSKSLAFPEECRIFEVCDPLQAAAVLATTMALNMALPCRISVYTEAGRTRIGMLRPGVMMAGLSSDPSLQAVARAVEATTTAIIEAAAA</sequence>
<accession>A0ABX5F7B5</accession>
<dbReference type="PANTHER" id="PTHR38342">
    <property type="entry name" value="SLR5037 PROTEIN"/>
    <property type="match status" value="1"/>
</dbReference>
<dbReference type="EMBL" id="PVWP01000010">
    <property type="protein sequence ID" value="PSB36347.1"/>
    <property type="molecule type" value="Genomic_DNA"/>
</dbReference>
<reference evidence="2 3" key="1">
    <citation type="submission" date="2018-02" db="EMBL/GenBank/DDBJ databases">
        <authorList>
            <person name="Moore K."/>
            <person name="Momper L."/>
        </authorList>
    </citation>
    <scope>NUCLEOTIDE SEQUENCE [LARGE SCALE GENOMIC DNA]</scope>
    <source>
        <strain evidence="2 3">CCALA 015</strain>
    </source>
</reference>
<protein>
    <recommendedName>
        <fullName evidence="1">DUF302 domain-containing protein</fullName>
    </recommendedName>
</protein>
<evidence type="ECO:0000259" key="1">
    <source>
        <dbReference type="Pfam" id="PF03625"/>
    </source>
</evidence>
<evidence type="ECO:0000313" key="2">
    <source>
        <dbReference type="EMBL" id="PSB36347.1"/>
    </source>
</evidence>
<evidence type="ECO:0000313" key="3">
    <source>
        <dbReference type="Proteomes" id="UP000238218"/>
    </source>
</evidence>
<keyword evidence="3" id="KW-1185">Reference proteome</keyword>
<dbReference type="PIRSF" id="PIRSF021774">
    <property type="entry name" value="UCP021774"/>
    <property type="match status" value="1"/>
</dbReference>
<gene>
    <name evidence="2" type="ORF">C7B81_13930</name>
</gene>